<sequence length="284" mass="31590">MASRESDQAASLRKLASPTRVITFASGGVGMGYTTLLANIVVELVNQTDWKVLIFSTREDYELNNISDLYQIIGASESYDLESPSSDVIKIRSTRYDNLDTFSVLDNLALVNKDVSEIHKLEVQFKEFAKEYDLVVMELGHVDEYKDKFSQLSNEFITITTTEKDARTKCYSLIKNAFDETGQIDVKLLVNMVGGGSAEFNQVGEGIQKVVKQFLEKDIELLGSVPMSADVPTAGRHASPFVEKFPDSDVAVSVRSVVTKLQENHEEYKTTLVKLGALLVRQLA</sequence>
<dbReference type="EMBL" id="UINC01038952">
    <property type="protein sequence ID" value="SVB36720.1"/>
    <property type="molecule type" value="Genomic_DNA"/>
</dbReference>
<name>A0A382DE20_9ZZZZ</name>
<evidence type="ECO:0000256" key="1">
    <source>
        <dbReference type="SAM" id="Phobius"/>
    </source>
</evidence>
<feature type="transmembrane region" description="Helical" evidence="1">
    <location>
        <begin position="21"/>
        <end position="42"/>
    </location>
</feature>
<protein>
    <recommendedName>
        <fullName evidence="3">CobQ/CobB/MinD/ParA nucleotide binding domain-containing protein</fullName>
    </recommendedName>
</protein>
<dbReference type="AlphaFoldDB" id="A0A382DE20"/>
<keyword evidence="1" id="KW-0472">Membrane</keyword>
<evidence type="ECO:0000313" key="2">
    <source>
        <dbReference type="EMBL" id="SVB36720.1"/>
    </source>
</evidence>
<keyword evidence="1" id="KW-0812">Transmembrane</keyword>
<proteinExistence type="predicted"/>
<evidence type="ECO:0008006" key="3">
    <source>
        <dbReference type="Google" id="ProtNLM"/>
    </source>
</evidence>
<keyword evidence="1" id="KW-1133">Transmembrane helix</keyword>
<organism evidence="2">
    <name type="scientific">marine metagenome</name>
    <dbReference type="NCBI Taxonomy" id="408172"/>
    <lineage>
        <taxon>unclassified sequences</taxon>
        <taxon>metagenomes</taxon>
        <taxon>ecological metagenomes</taxon>
    </lineage>
</organism>
<dbReference type="Gene3D" id="3.40.50.300">
    <property type="entry name" value="P-loop containing nucleotide triphosphate hydrolases"/>
    <property type="match status" value="1"/>
</dbReference>
<reference evidence="2" key="1">
    <citation type="submission" date="2018-05" db="EMBL/GenBank/DDBJ databases">
        <authorList>
            <person name="Lanie J.A."/>
            <person name="Ng W.-L."/>
            <person name="Kazmierczak K.M."/>
            <person name="Andrzejewski T.M."/>
            <person name="Davidsen T.M."/>
            <person name="Wayne K.J."/>
            <person name="Tettelin H."/>
            <person name="Glass J.I."/>
            <person name="Rusch D."/>
            <person name="Podicherti R."/>
            <person name="Tsui H.-C.T."/>
            <person name="Winkler M.E."/>
        </authorList>
    </citation>
    <scope>NUCLEOTIDE SEQUENCE</scope>
</reference>
<dbReference type="SUPFAM" id="SSF52540">
    <property type="entry name" value="P-loop containing nucleoside triphosphate hydrolases"/>
    <property type="match status" value="1"/>
</dbReference>
<dbReference type="InterPro" id="IPR027417">
    <property type="entry name" value="P-loop_NTPase"/>
</dbReference>
<accession>A0A382DE20</accession>
<gene>
    <name evidence="2" type="ORF">METZ01_LOCUS189574</name>
</gene>